<name>A0A8H3TX20_9TREE</name>
<evidence type="ECO:0000256" key="2">
    <source>
        <dbReference type="ARBA" id="ARBA00023242"/>
    </source>
</evidence>
<evidence type="ECO:0000256" key="4">
    <source>
        <dbReference type="SAM" id="MobiDB-lite"/>
    </source>
</evidence>
<dbReference type="EMBL" id="BLZA01000030">
    <property type="protein sequence ID" value="GHJ88663.1"/>
    <property type="molecule type" value="Genomic_DNA"/>
</dbReference>
<reference evidence="6" key="1">
    <citation type="submission" date="2020-07" db="EMBL/GenBank/DDBJ databases">
        <title>Draft Genome Sequence of a Deep-Sea Yeast, Naganishia (Cryptococcus) liquefaciens strain N6.</title>
        <authorList>
            <person name="Han Y.W."/>
            <person name="Kajitani R."/>
            <person name="Morimoto H."/>
            <person name="Parhat M."/>
            <person name="Tsubouchi H."/>
            <person name="Bakenova O."/>
            <person name="Ogata M."/>
            <person name="Argunhan B."/>
            <person name="Aoki R."/>
            <person name="Kajiwara S."/>
            <person name="Itoh T."/>
            <person name="Iwasaki H."/>
        </authorList>
    </citation>
    <scope>NUCLEOTIDE SEQUENCE</scope>
    <source>
        <strain evidence="6">N6</strain>
    </source>
</reference>
<accession>A0A8H3TX20</accession>
<organism evidence="6 7">
    <name type="scientific">Naganishia liquefaciens</name>
    <dbReference type="NCBI Taxonomy" id="104408"/>
    <lineage>
        <taxon>Eukaryota</taxon>
        <taxon>Fungi</taxon>
        <taxon>Dikarya</taxon>
        <taxon>Basidiomycota</taxon>
        <taxon>Agaricomycotina</taxon>
        <taxon>Tremellomycetes</taxon>
        <taxon>Filobasidiales</taxon>
        <taxon>Filobasidiaceae</taxon>
        <taxon>Naganishia</taxon>
    </lineage>
</organism>
<dbReference type="AlphaFoldDB" id="A0A8H3TX20"/>
<dbReference type="InterPro" id="IPR004827">
    <property type="entry name" value="bZIP"/>
</dbReference>
<gene>
    <name evidence="6" type="ORF">NliqN6_5065</name>
</gene>
<dbReference type="Proteomes" id="UP000620104">
    <property type="component" value="Unassembled WGS sequence"/>
</dbReference>
<feature type="region of interest" description="Disordered" evidence="4">
    <location>
        <begin position="125"/>
        <end position="204"/>
    </location>
</feature>
<proteinExistence type="predicted"/>
<feature type="region of interest" description="Disordered" evidence="4">
    <location>
        <begin position="217"/>
        <end position="263"/>
    </location>
</feature>
<feature type="coiled-coil region" evidence="3">
    <location>
        <begin position="82"/>
        <end position="116"/>
    </location>
</feature>
<dbReference type="InterPro" id="IPR050936">
    <property type="entry name" value="AP-1-like"/>
</dbReference>
<feature type="compositionally biased region" description="Polar residues" evidence="4">
    <location>
        <begin position="230"/>
        <end position="250"/>
    </location>
</feature>
<dbReference type="GO" id="GO:0090575">
    <property type="term" value="C:RNA polymerase II transcription regulator complex"/>
    <property type="evidence" value="ECO:0007669"/>
    <property type="project" value="TreeGrafter"/>
</dbReference>
<evidence type="ECO:0000259" key="5">
    <source>
        <dbReference type="PROSITE" id="PS00036"/>
    </source>
</evidence>
<keyword evidence="3" id="KW-0175">Coiled coil</keyword>
<keyword evidence="7" id="KW-1185">Reference proteome</keyword>
<evidence type="ECO:0000256" key="3">
    <source>
        <dbReference type="SAM" id="Coils"/>
    </source>
</evidence>
<feature type="compositionally biased region" description="Polar residues" evidence="4">
    <location>
        <begin position="172"/>
        <end position="204"/>
    </location>
</feature>
<dbReference type="SUPFAM" id="SSF57959">
    <property type="entry name" value="Leucine zipper domain"/>
    <property type="match status" value="1"/>
</dbReference>
<protein>
    <recommendedName>
        <fullName evidence="5">BZIP domain-containing protein</fullName>
    </recommendedName>
</protein>
<comment type="caution">
    <text evidence="6">The sequence shown here is derived from an EMBL/GenBank/DDBJ whole genome shotgun (WGS) entry which is preliminary data.</text>
</comment>
<comment type="subcellular location">
    <subcellularLocation>
        <location evidence="1">Nucleus</location>
    </subcellularLocation>
</comment>
<dbReference type="CDD" id="cd14688">
    <property type="entry name" value="bZIP_YAP"/>
    <property type="match status" value="1"/>
</dbReference>
<feature type="compositionally biased region" description="Polar residues" evidence="4">
    <location>
        <begin position="1"/>
        <end position="12"/>
    </location>
</feature>
<feature type="domain" description="BZIP" evidence="5">
    <location>
        <begin position="62"/>
        <end position="77"/>
    </location>
</feature>
<evidence type="ECO:0000313" key="6">
    <source>
        <dbReference type="EMBL" id="GHJ88663.1"/>
    </source>
</evidence>
<evidence type="ECO:0000256" key="1">
    <source>
        <dbReference type="ARBA" id="ARBA00004123"/>
    </source>
</evidence>
<dbReference type="PANTHER" id="PTHR40621">
    <property type="entry name" value="TRANSCRIPTION FACTOR KAPC-RELATED"/>
    <property type="match status" value="1"/>
</dbReference>
<dbReference type="GO" id="GO:0001228">
    <property type="term" value="F:DNA-binding transcription activator activity, RNA polymerase II-specific"/>
    <property type="evidence" value="ECO:0007669"/>
    <property type="project" value="TreeGrafter"/>
</dbReference>
<feature type="compositionally biased region" description="Polar residues" evidence="4">
    <location>
        <begin position="140"/>
        <end position="157"/>
    </location>
</feature>
<keyword evidence="2" id="KW-0539">Nucleus</keyword>
<feature type="region of interest" description="Disordered" evidence="4">
    <location>
        <begin position="1"/>
        <end position="82"/>
    </location>
</feature>
<dbReference type="Gene3D" id="1.20.5.170">
    <property type="match status" value="1"/>
</dbReference>
<dbReference type="PANTHER" id="PTHR40621:SF6">
    <property type="entry name" value="AP-1-LIKE TRANSCRIPTION FACTOR YAP1-RELATED"/>
    <property type="match status" value="1"/>
</dbReference>
<dbReference type="GO" id="GO:0000976">
    <property type="term" value="F:transcription cis-regulatory region binding"/>
    <property type="evidence" value="ECO:0007669"/>
    <property type="project" value="InterPro"/>
</dbReference>
<evidence type="ECO:0000313" key="7">
    <source>
        <dbReference type="Proteomes" id="UP000620104"/>
    </source>
</evidence>
<sequence length="570" mass="61348">MASYSSPQQSKITPMEANEPSGSTTRSAAHRRKSSTNLPKTPSIAIKPKPKPSRSQGESSAKRKEQNRIAQRAFRKRQKAHLEELEAEVIEKGMRIKDITENNGLLLETMKQLQSQNVELKSSLASNMPGSLQPALQPHVNPTGTPPTAGSSMSHSLPESRHPPRRSPALRSENNWSSSTDSPGSNVSTEATSPQNLQSTSFGSDSAIGSLTGLQLNTTLSSGRHPHLHQSGSHLQQDFASGTSTTSGQMYSPYPDPQQWTMENSPESLRRHSYMNGGGSGIAPRCSAGNQNMPLVSRPQNVPGPMARRFSDAVTRRHKHSMSTPHRYGGADLRPHSSISIGHPNSKIPYHQHSYSVPNSALLITAGSPQMVYNATLEPLSTTTTFPAMATPEEMLFAQSDQQSHVMYQQSAACSSSSSSNVGWSFSPLSQSASLTDVDHSTGDHSASSTSYFSTLSLQPSTHSTMTADDLQSQMDTQAIASGTLSTHWADMMPSMGVTTPLQDHPDSCPGDSVMRPNSATVDIPNPPLSESDSPFLPETGIFTMNSTDIIADLTFSPFVTDLILESPAE</sequence>
<dbReference type="SMART" id="SM00338">
    <property type="entry name" value="BRLZ"/>
    <property type="match status" value="1"/>
</dbReference>
<dbReference type="PROSITE" id="PS00036">
    <property type="entry name" value="BZIP_BASIC"/>
    <property type="match status" value="1"/>
</dbReference>
<dbReference type="OrthoDB" id="2593073at2759"/>
<dbReference type="InterPro" id="IPR046347">
    <property type="entry name" value="bZIP_sf"/>
</dbReference>